<evidence type="ECO:0000313" key="3">
    <source>
        <dbReference type="Proteomes" id="UP000473574"/>
    </source>
</evidence>
<accession>A0A6M0S6R9</accession>
<name>A0A6M0S6R9_9CYAN</name>
<organism evidence="2 3">
    <name type="scientific">Adonisia turfae CCMR0082</name>
    <dbReference type="NCBI Taxonomy" id="2304604"/>
    <lineage>
        <taxon>Bacteria</taxon>
        <taxon>Bacillati</taxon>
        <taxon>Cyanobacteriota</taxon>
        <taxon>Adonisia</taxon>
        <taxon>Adonisia turfae</taxon>
    </lineage>
</organism>
<reference evidence="2 3" key="1">
    <citation type="journal article" date="2020" name="Microb. Ecol.">
        <title>Ecogenomics of the Marine Benthic Filamentous Cyanobacterium Adonisia.</title>
        <authorList>
            <person name="Walter J.M."/>
            <person name="Coutinho F.H."/>
            <person name="Leomil L."/>
            <person name="Hargreaves P.I."/>
            <person name="Campeao M.E."/>
            <person name="Vieira V.V."/>
            <person name="Silva B.S."/>
            <person name="Fistarol G.O."/>
            <person name="Salomon P.S."/>
            <person name="Sawabe T."/>
            <person name="Mino S."/>
            <person name="Hosokawa M."/>
            <person name="Miyashita H."/>
            <person name="Maruyama F."/>
            <person name="van Verk M.C."/>
            <person name="Dutilh B.E."/>
            <person name="Thompson C.C."/>
            <person name="Thompson F.L."/>
        </authorList>
    </citation>
    <scope>NUCLEOTIDE SEQUENCE [LARGE SCALE GENOMIC DNA]</scope>
    <source>
        <strain evidence="2 3">CCMR0082</strain>
    </source>
</reference>
<proteinExistence type="predicted"/>
<gene>
    <name evidence="2" type="ORF">D0962_12905</name>
</gene>
<feature type="compositionally biased region" description="Low complexity" evidence="1">
    <location>
        <begin position="72"/>
        <end position="94"/>
    </location>
</feature>
<dbReference type="AlphaFoldDB" id="A0A6M0S6R9"/>
<protein>
    <submittedName>
        <fullName evidence="2">Uncharacterized protein</fullName>
    </submittedName>
</protein>
<feature type="region of interest" description="Disordered" evidence="1">
    <location>
        <begin position="63"/>
        <end position="106"/>
    </location>
</feature>
<feature type="compositionally biased region" description="Polar residues" evidence="1">
    <location>
        <begin position="96"/>
        <end position="106"/>
    </location>
</feature>
<dbReference type="EMBL" id="QZCE01000002">
    <property type="protein sequence ID" value="NEZ63671.1"/>
    <property type="molecule type" value="Genomic_DNA"/>
</dbReference>
<evidence type="ECO:0000256" key="1">
    <source>
        <dbReference type="SAM" id="MobiDB-lite"/>
    </source>
</evidence>
<sequence length="106" mass="11151">MHFWAICIVCLYVGIELFNWVTGLHWLADFSLPMSVLAGIGLAIASNTAPKLIQSASTTLAADTSNSTPLDAAEAAQPTTATAPPAQPRTQAAPSISFTINKNIRP</sequence>
<dbReference type="Proteomes" id="UP000473574">
    <property type="component" value="Unassembled WGS sequence"/>
</dbReference>
<dbReference type="RefSeq" id="WP_163663367.1">
    <property type="nucleotide sequence ID" value="NZ_QZCE01000002.1"/>
</dbReference>
<evidence type="ECO:0000313" key="2">
    <source>
        <dbReference type="EMBL" id="NEZ63671.1"/>
    </source>
</evidence>
<comment type="caution">
    <text evidence="2">The sequence shown here is derived from an EMBL/GenBank/DDBJ whole genome shotgun (WGS) entry which is preliminary data.</text>
</comment>